<dbReference type="InterPro" id="IPR040853">
    <property type="entry name" value="RapA2_cadherin-like"/>
</dbReference>
<proteinExistence type="predicted"/>
<dbReference type="SUPFAM" id="SSF53300">
    <property type="entry name" value="vWA-like"/>
    <property type="match status" value="1"/>
</dbReference>
<feature type="compositionally biased region" description="Polar residues" evidence="2">
    <location>
        <begin position="2295"/>
        <end position="2308"/>
    </location>
</feature>
<dbReference type="Pfam" id="PF17803">
    <property type="entry name" value="Cadherin_4"/>
    <property type="match status" value="6"/>
</dbReference>
<dbReference type="InterPro" id="IPR002035">
    <property type="entry name" value="VWF_A"/>
</dbReference>
<organism evidence="4 5">
    <name type="scientific">Legionella gratiana</name>
    <dbReference type="NCBI Taxonomy" id="45066"/>
    <lineage>
        <taxon>Bacteria</taxon>
        <taxon>Pseudomonadati</taxon>
        <taxon>Pseudomonadota</taxon>
        <taxon>Gammaproteobacteria</taxon>
        <taxon>Legionellales</taxon>
        <taxon>Legionellaceae</taxon>
        <taxon>Legionella</taxon>
    </lineage>
</organism>
<feature type="region of interest" description="Disordered" evidence="2">
    <location>
        <begin position="3277"/>
        <end position="3296"/>
    </location>
</feature>
<dbReference type="OrthoDB" id="5650763at2"/>
<evidence type="ECO:0000256" key="2">
    <source>
        <dbReference type="SAM" id="MobiDB-lite"/>
    </source>
</evidence>
<evidence type="ECO:0000256" key="1">
    <source>
        <dbReference type="ARBA" id="ARBA00022837"/>
    </source>
</evidence>
<evidence type="ECO:0000313" key="5">
    <source>
        <dbReference type="Proteomes" id="UP000254476"/>
    </source>
</evidence>
<dbReference type="STRING" id="45066.Lgra_0510"/>
<feature type="region of interest" description="Disordered" evidence="2">
    <location>
        <begin position="2783"/>
        <end position="2803"/>
    </location>
</feature>
<dbReference type="GO" id="GO:0005509">
    <property type="term" value="F:calcium ion binding"/>
    <property type="evidence" value="ECO:0007669"/>
    <property type="project" value="InterPro"/>
</dbReference>
<dbReference type="NCBIfam" id="TIGR03661">
    <property type="entry name" value="T1SS_VCA0849"/>
    <property type="match status" value="1"/>
</dbReference>
<dbReference type="InterPro" id="IPR018511">
    <property type="entry name" value="Hemolysin-typ_Ca-bd_CS"/>
</dbReference>
<feature type="compositionally biased region" description="Low complexity" evidence="2">
    <location>
        <begin position="403"/>
        <end position="419"/>
    </location>
</feature>
<accession>A0A378J2S3</accession>
<feature type="compositionally biased region" description="Polar residues" evidence="2">
    <location>
        <begin position="566"/>
        <end position="580"/>
    </location>
</feature>
<feature type="region of interest" description="Disordered" evidence="2">
    <location>
        <begin position="1791"/>
        <end position="1814"/>
    </location>
</feature>
<feature type="region of interest" description="Disordered" evidence="2">
    <location>
        <begin position="363"/>
        <end position="430"/>
    </location>
</feature>
<dbReference type="PROSITE" id="PS50234">
    <property type="entry name" value="VWFA"/>
    <property type="match status" value="1"/>
</dbReference>
<feature type="compositionally biased region" description="Polar residues" evidence="2">
    <location>
        <begin position="2789"/>
        <end position="2803"/>
    </location>
</feature>
<feature type="domain" description="VWFA" evidence="3">
    <location>
        <begin position="3650"/>
        <end position="3850"/>
    </location>
</feature>
<dbReference type="Pfam" id="PF13519">
    <property type="entry name" value="VWA_2"/>
    <property type="match status" value="1"/>
</dbReference>
<sequence length="4708" mass="480986">MRNYFSINSEIKNNSLIENPSTFSNGMTITFAGNMSIKSSSLLNLLSNPDYTKFINGFSSILDLHRPFLTPPAATYQVMLENAMNEAITLDIDPTQILDTLQATSAGKSQEVLSDGSQFFIIDPLYGQGNVGAGYPTDSFTLSTNDTTQKAILYTTNEKTTTISNNVPTTHTDINSITKSNLSTVTANGNVGNDAAGIKTETDLASPMTSDVNTTIVGTYGTLTLQADGSYTYQANPDTDDDTIDQFLYTMKDVDGDYSDTSAKKLHNRTGMSTTCPFLIPWLSSSTLTIKYTDSGPIAPADNDVQVEERTIDLSQVGVDVQNLSLATVLGSLPASAAGDQLNATGSGSYSYPLVNNAGSYETLGTNADDTNVNPLDNPDTSTSPNDDANVDQSSDSIFYQATDTNDNTTGTTTTVDDVPSAHPDINSITEGTPLTVTAEEGVLKNDEAGADGFAAGGSVVGVRAAGSDTTSAVSTGVNTAINGTYGTLIVQANGSYTYQANPNTDGQSDVFVYTIKDGDGDLSTTTLTINLTDSGLSAPADNDVLVEERALDPAQDGADLAAGTVTGSLPNSTAETDASNQLNATGSTGPYTYSLVGAANGTYGVIQINADGTYTYTLTKAYTTAPDANNGANTEDNRDSFTYQVTDAKGNTTTGTITVDIVDDVPTARTDVASVTEGNLLTVTAAGGVLHNDTAGADNYAAGGSVVGVRAAGSDTTSAVSTGVNTAINGTYGTLIVQANGSYTYQANPNTDGQSDVFVYTIKDGDGDLSTTTLTINLTDSGLSAPADNDVLVEERALDPAQDGADLAAGTVTGSLPNSTAETDASNQLNATGSTGPYTYSLVGAANGTYGVIQINADGTYTYTLTKAYTTAPDANNGANTEDNRDSFTYQVTDAKGNTTTGTITVDIVDDVPTARTDVASVTEGNLLTVTAAGGVLHNDTAGADNYAAGGSVVGVRAAGSDTTSAVSTGVNTAINGTYGTLIVQANGSYTYQANPNTDGQSDVFVYTIKDGDGDLSTTTLTINLTDSGLSAPADNDVLVEERALDPAQDGADLAAGTVTGSLPNSTAETDASNQLNATGSTGPYTYSLVGAANGTYGVIQINADGTYTYTLTKAYTTAPDANNGANTEDNRDSFTYQVTDAKGNTTTGTITVDIIDDVPTARTDVASVTEGNLLTVTAAGGVLHNDTAGADNYAAGGSVVGVRAAGSDTTSAVSTGVNTAINGTYGTLIVQANGSYTYQANPNTDGQSDVFVYTIKDGDGDLSTTTLTINLTDSGLSAPADNDVLVEERALDPAQDGADLAAGTVTGSLPNSTAETDASNQLNATGSTGPYTYSLVGAANGTYGVIQINADGTYTYTLTKAYTTAPDANNGANTEDNRDSFTYQVTDAKGNTTTGTITVDIVDDVPTARTDVASITEGNLLTVTAAGGVLHNDTAGADNYAAGGSVVGVRAAGSDTTSAVSTGVNTAINGTYGTLIVQANGSYTYQANPNTDGQSDVFVYTIKDGDGDLSTTTLTINLTDSGLSAPADNDVLVEERALDPAQDGADLAAGTVTGSLPNSTAETDASNQLNATGSTGPYTYSLVGAANGTYGVIQINADGTYTYTLTKAYTTAPDANNGANTEDNRDSFTYQVTDAKGNTTTGTITVDIVDDVPTARTDVASITEGNLLTVTAAGGVLHNDTAGADNYAAGGSVVGVRAAGSDTTSAVSTGVNTAINGTYGTLIVQANGSYTYQANPNTDGQSDVFVYTIKDGDGDLSTTTLTINLTDSGLSAPADNDVLVEERALDPAQDGADLAAGTVTGSLPNSTAETDASNQLNATGSTGPYTYSLVGAANGTYGVIQINADGTYTYTLTKAYTTAPDANNGANTEDNRDSFTYQVTDAKGNTTTGTITVDIIDDVPTARTDVASVTEGNLLTVTAAGGVLHNDTAGADNYAAGGSVVGVRAAGSDTTSAVSTGVNTAINGTYGTLTLQANGSYTYQANPNTDGQSDVFVYTIKDGDGDLSTTTLTINLTDSGLSAPADNDVLVEERALDPAQDGADLAAGTVTGSLPNSTAETDASNQLNATGSTGPYTYSLVGAANGTYGVIQINADGTYTYTLTKAYTTAPDANNGANTEDNRDSFTYQVTDAKGNTTTGTITVDIIDDVPTARTDVASVTEGNLLTVTAAGGVLHNDTAGADNYAAGGSVVGVRAAGSDTTSAVSTGVNTAINGTYGTLTLQANGSYTYQANPNTDGQSDVFVYTIKDGDGDLSTTTLTINLTDSGLSAPADNDVLVEERALDPAQDGADLAAGTVTGSLPNSTAETDASNQLNATGSTGPYTYSLVGAANGTYGVIQINADGTYTYTLTKAYTTAPDANNGANTEDNRDSFTYQVTDAKGNTTTGTITVDIVDDVPTARTDVASITEGNLLTVTAAGGVLHNDTAGADNYAAGGSVVGVRAAGSDTTSAVSTGVNTAINGTYGTLIVQANGSYTYQANPNTDGQSDVFVYTIKDGDGDLSTTTLTINLTDSGLSAPADNDVLVEERALDPAQDGADLAAGTVTGSLPNSTAETDASNQLNATGSTGPYTYSLVGAANGTYGVIQINADGTYTYTLTKAYTTAPDANNGANTEDNRDSFTYQVTDAKGNTTTGTITVDIVDDVPTARTDVASITEGNLLTVTAAGGVLHNDTAGADNYAAGGSVVGVRAAGSDTTSAVSTGVNTAINGTYGTLIVQANGSYTYQANPNTDGQSDVFVYTIKDGDGDLSTTTLTINLTDSGLSAPADNDVLVEERALDPAQDGADLAAGTVTGSLPNSTAETDASNQLNATGSTGPYTYSLVGAANGTYGVIQINADGTYTYTLTKAYTTAPDANNGANTEDNRDSFTYQVTDAKGNTTTGTITVDIVDDVPTARTDVASITEGNLLTVTAAGGVLHNDTAGADNYAAGGSVVGVRAAGSDTTSAVSTGVNTAINGTYGTLTLQANGSYTYQANPNTDGQSDVFVYTIKDGDGDLSTTTLTINLTDSGLSAPADNDVLVEERALDPAQDGADLAAGTVTGSLPNSTAETDASNQLNATGSTGPYTYSLVGAANGTYGVIQINADGTYTYTLTKAYTTAPDANNGANTEDNRDSFTYQVTDAKGNTTTGTITVDIIDDVPTARTDVASVTEGNLLTVTAAGGVLHNDTAGADNYAAGGSVVGVRAAGSDTTSAVSTGVNTAINGTYGTLTLQANGSYTYQANPNTDGQSDVFVYTIKDGDGDLSTTTLTINLTDSGLSAPADNDVLVEERALDPAQDGADLAAGTVTGSLPNSTAETDASNQLNATGSTGPYTYSLVGAANGTYGVIQINADGTYTYTLTKAYTTAPDANNGANTEDNRDSFTYQVTDAKGNTTTGTITVDIIDDVPTARTDVASVTEGNLLTVTAAGGVLHNDTAGADNYAAGGSVVGVRAAGSDTTSAVSTGVNTAINGTYGTLIVQANGSYTYQANPNTDGQSDVFVYTIKDGDGDLSTTTLTINLTDSGLSAPADNDVLVEERALDPAQDGADLAAGTVTGSLPNSTAETDASNQLNATGSTGPYTYSLVGAANGTYGVIQINADGTYTYTLTKAYTTAPDANNGANTEDNRDSFTYQVTDAKGNTTTGTITVDIVDDVPVVSNITRSSQATEGSIDTNLMLILDTSGSMSGERMEALKNSTLELLEQHEALGDVKVRIVTFDSTATAIGSGWMTVDEAKTEILNLTAGGNTNYDAALLTARTAFNSGTVGAADGRIADAQNKSYFISDGDPTVSQDWPDIAGTSNQVGIQPSEQTAWQNFLKDTNGAATGGEQITSYALGIGTGVELENLEPIAYDGVTSTTIEPQLIEDVSQFSDALVLTMTSAPVTGNLITDPNPDGSFGADGGHIQFITVNGMTYTYNTNTNTIVTSGSATVGTNTHSFDATTHQLTVAIENSNGEKITVDMDDGAYTFNPPQNLTSPINRPIGFSVIDNDGDTASATISFNIDLPGRSPILIVRDDLVLTNQAAASDVINIPTWALLENDSGGIGVSSITAVSNTSPSNEGTVSLVGGTTSAVAFTEEGSSAQDGTYNGSTANPFGYTNTTGLNSDTAHVDLNRAQANQNDLDGTFRNEILLGRDGSADRIYGDTGDDILIGLGGNDELRGEEGDDILAGGAGNDTLIGGSGNDTATYIDATGGVTVSLATTNNQITGQGTDKLSGIENLTGSTFSDTLTGNSSANIIQGLSGNDSINASGGNDTVIGGQGADTLTGGSGADTFVWKYGDDAGNPTDTITDFNQSQGDKIDLSNFLEGNVTPANLSSYLNVSLINGGNDTQITIDADGTGPKTAQQTIILTGVNNLQTSSIITPTSVAAPIVFDLNNDGFNFTAHSNNSVLFDYNNGSLQMTAWVSGSDAFLAYDANNDQMINDGSEIVFSDPTQNAFTDLQGLKINYDTNFDNKLDSNDAEFSKFGLWQDSNQNGISDPGEFKSLSDYGITSIDLSGYGEGFTAANGEVQVYSLGSFTYQDGSTGTFADVGLSLFDTPTQDTASLAEQSDLSDHEHSLDPHHVPEQGLLGEYTHLLEDPSEMIQLGKLSEIAGMPELKLGGHMIELTISEIKQLFAEAMEQTDTTSSHSKNILDLDFKAINALTENNELNLQLAEQGGVNVLKIHAASSDTINLENATDITKHVPQGQIGAGEQVFQIHNSDTSQSAYVHIVGTPLVHVEAPHTPPPAAHE</sequence>
<dbReference type="PRINTS" id="PR00313">
    <property type="entry name" value="CABNDNGRPT"/>
</dbReference>
<feature type="compositionally biased region" description="Polar residues" evidence="2">
    <location>
        <begin position="1060"/>
        <end position="1073"/>
    </location>
</feature>
<dbReference type="NCBIfam" id="TIGR01965">
    <property type="entry name" value="VCBS_repeat"/>
    <property type="match status" value="26"/>
</dbReference>
<dbReference type="EMBL" id="UGOB01000001">
    <property type="protein sequence ID" value="STX42054.1"/>
    <property type="molecule type" value="Genomic_DNA"/>
</dbReference>
<dbReference type="InterPro" id="IPR011049">
    <property type="entry name" value="Serralysin-like_metalloprot_C"/>
</dbReference>
<dbReference type="Pfam" id="PF00353">
    <property type="entry name" value="HemolysinCabind"/>
    <property type="match status" value="2"/>
</dbReference>
<feature type="compositionally biased region" description="Polar residues" evidence="2">
    <location>
        <begin position="2542"/>
        <end position="2555"/>
    </location>
</feature>
<feature type="region of interest" description="Disordered" evidence="2">
    <location>
        <begin position="3524"/>
        <end position="3545"/>
    </location>
</feature>
<dbReference type="Proteomes" id="UP000254476">
    <property type="component" value="Unassembled WGS sequence"/>
</dbReference>
<dbReference type="InterPro" id="IPR036465">
    <property type="entry name" value="vWFA_dom_sf"/>
</dbReference>
<dbReference type="CDD" id="cd00198">
    <property type="entry name" value="vWFA"/>
    <property type="match status" value="1"/>
</dbReference>
<dbReference type="PROSITE" id="PS00330">
    <property type="entry name" value="HEMOLYSIN_CALCIUM"/>
    <property type="match status" value="2"/>
</dbReference>
<dbReference type="InterPro" id="IPR019960">
    <property type="entry name" value="T1SS_VCA0849"/>
</dbReference>
<dbReference type="InterPro" id="IPR010221">
    <property type="entry name" value="VCBS_dom"/>
</dbReference>
<feature type="compositionally biased region" description="Polar residues" evidence="2">
    <location>
        <begin position="3530"/>
        <end position="3545"/>
    </location>
</feature>
<evidence type="ECO:0000259" key="3">
    <source>
        <dbReference type="PROSITE" id="PS50234"/>
    </source>
</evidence>
<dbReference type="Pfam" id="PF17963">
    <property type="entry name" value="Big_9"/>
    <property type="match status" value="14"/>
</dbReference>
<feature type="compositionally biased region" description="Polar residues" evidence="2">
    <location>
        <begin position="813"/>
        <end position="827"/>
    </location>
</feature>
<feature type="compositionally biased region" description="Polar residues" evidence="2">
    <location>
        <begin position="3283"/>
        <end position="3296"/>
    </location>
</feature>
<feature type="region of interest" description="Disordered" evidence="2">
    <location>
        <begin position="807"/>
        <end position="827"/>
    </location>
</feature>
<name>A0A378J2S3_9GAMM</name>
<gene>
    <name evidence="4" type="primary">rtxA2</name>
    <name evidence="4" type="ORF">NCTC12388_00500</name>
</gene>
<dbReference type="RefSeq" id="WP_147288315.1">
    <property type="nucleotide sequence ID" value="NZ_UGOB01000001.1"/>
</dbReference>
<feature type="region of interest" description="Disordered" evidence="2">
    <location>
        <begin position="560"/>
        <end position="580"/>
    </location>
</feature>
<feature type="region of interest" description="Disordered" evidence="2">
    <location>
        <begin position="1548"/>
        <end position="1567"/>
    </location>
</feature>
<dbReference type="SUPFAM" id="SSF51120">
    <property type="entry name" value="beta-Roll"/>
    <property type="match status" value="2"/>
</dbReference>
<feature type="compositionally biased region" description="Polar residues" evidence="2">
    <location>
        <begin position="1554"/>
        <end position="1567"/>
    </location>
</feature>
<feature type="region of interest" description="Disordered" evidence="2">
    <location>
        <begin position="1054"/>
        <end position="1073"/>
    </location>
</feature>
<dbReference type="InterPro" id="IPR001343">
    <property type="entry name" value="Hemolysn_Ca-bd"/>
</dbReference>
<dbReference type="Gene3D" id="3.40.50.410">
    <property type="entry name" value="von Willebrand factor, type A domain"/>
    <property type="match status" value="1"/>
</dbReference>
<feature type="compositionally biased region" description="Polar residues" evidence="2">
    <location>
        <begin position="1801"/>
        <end position="1814"/>
    </location>
</feature>
<protein>
    <submittedName>
        <fullName evidence="4">Structural toxin protein RtxA</fullName>
    </submittedName>
</protein>
<feature type="region of interest" description="Disordered" evidence="2">
    <location>
        <begin position="2289"/>
        <end position="2308"/>
    </location>
</feature>
<feature type="compositionally biased region" description="Polar residues" evidence="2">
    <location>
        <begin position="363"/>
        <end position="402"/>
    </location>
</feature>
<feature type="region of interest" description="Disordered" evidence="2">
    <location>
        <begin position="2536"/>
        <end position="2555"/>
    </location>
</feature>
<evidence type="ECO:0000313" key="4">
    <source>
        <dbReference type="EMBL" id="STX42054.1"/>
    </source>
</evidence>
<dbReference type="SMART" id="SM00327">
    <property type="entry name" value="VWA"/>
    <property type="match status" value="1"/>
</dbReference>
<keyword evidence="1" id="KW-0106">Calcium</keyword>
<reference evidence="4 5" key="1">
    <citation type="submission" date="2018-06" db="EMBL/GenBank/DDBJ databases">
        <authorList>
            <consortium name="Pathogen Informatics"/>
            <person name="Doyle S."/>
        </authorList>
    </citation>
    <scope>NUCLEOTIDE SEQUENCE [LARGE SCALE GENOMIC DNA]</scope>
    <source>
        <strain evidence="4 5">NCTC12388</strain>
    </source>
</reference>